<reference evidence="2 3" key="2">
    <citation type="submission" date="2020-08" db="EMBL/GenBank/DDBJ databases">
        <title>The Agave Microbiome: Exploring the role of microbial communities in plant adaptations to desert environments.</title>
        <authorList>
            <person name="Partida-Martinez L.P."/>
        </authorList>
    </citation>
    <scope>NUCLEOTIDE SEQUENCE [LARGE SCALE GENOMIC DNA]</scope>
    <source>
        <strain evidence="2 3">AS2.3</strain>
    </source>
</reference>
<accession>A0A7Y9FKS9</accession>
<protein>
    <recommendedName>
        <fullName evidence="1">JmjC domain-containing protein</fullName>
    </recommendedName>
</protein>
<comment type="caution">
    <text evidence="2">The sequence shown here is derived from an EMBL/GenBank/DDBJ whole genome shotgun (WGS) entry which is preliminary data.</text>
</comment>
<reference evidence="2 3" key="1">
    <citation type="submission" date="2020-07" db="EMBL/GenBank/DDBJ databases">
        <authorList>
            <person name="Partida-Martinez L."/>
            <person name="Huntemann M."/>
            <person name="Clum A."/>
            <person name="Wang J."/>
            <person name="Palaniappan K."/>
            <person name="Ritter S."/>
            <person name="Chen I.-M."/>
            <person name="Stamatis D."/>
            <person name="Reddy T."/>
            <person name="O'Malley R."/>
            <person name="Daum C."/>
            <person name="Shapiro N."/>
            <person name="Ivanova N."/>
            <person name="Kyrpides N."/>
            <person name="Woyke T."/>
        </authorList>
    </citation>
    <scope>NUCLEOTIDE SEQUENCE [LARGE SCALE GENOMIC DNA]</scope>
    <source>
        <strain evidence="2 3">AS2.3</strain>
    </source>
</reference>
<dbReference type="PANTHER" id="PTHR12461:SF105">
    <property type="entry name" value="HYPOXIA-INDUCIBLE FACTOR 1-ALPHA INHIBITOR"/>
    <property type="match status" value="1"/>
</dbReference>
<dbReference type="Pfam" id="PF13621">
    <property type="entry name" value="Cupin_8"/>
    <property type="match status" value="1"/>
</dbReference>
<dbReference type="Proteomes" id="UP000517753">
    <property type="component" value="Unassembled WGS sequence"/>
</dbReference>
<feature type="domain" description="JmjC" evidence="1">
    <location>
        <begin position="103"/>
        <end position="265"/>
    </location>
</feature>
<dbReference type="SMART" id="SM00558">
    <property type="entry name" value="JmjC"/>
    <property type="match status" value="1"/>
</dbReference>
<gene>
    <name evidence="2" type="ORF">HD841_000924</name>
</gene>
<dbReference type="PANTHER" id="PTHR12461">
    <property type="entry name" value="HYPOXIA-INDUCIBLE FACTOR 1 ALPHA INHIBITOR-RELATED"/>
    <property type="match status" value="1"/>
</dbReference>
<name>A0A7Y9FKS9_9SPHN</name>
<evidence type="ECO:0000313" key="3">
    <source>
        <dbReference type="Proteomes" id="UP000517753"/>
    </source>
</evidence>
<evidence type="ECO:0000259" key="1">
    <source>
        <dbReference type="PROSITE" id="PS51184"/>
    </source>
</evidence>
<dbReference type="InterPro" id="IPR003347">
    <property type="entry name" value="JmjC_dom"/>
</dbReference>
<dbReference type="AlphaFoldDB" id="A0A7Y9FKS9"/>
<dbReference type="Gene3D" id="2.60.120.650">
    <property type="entry name" value="Cupin"/>
    <property type="match status" value="1"/>
</dbReference>
<dbReference type="EMBL" id="JACCBY010000001">
    <property type="protein sequence ID" value="NYD89155.1"/>
    <property type="molecule type" value="Genomic_DNA"/>
</dbReference>
<sequence>MSAHAVPIGELVAEGRPVILKGVLLHWPLVRHGLRSPKDAMRYLEGFYRGEPITASIAPPQVKGRFHYTREVDGLNFRIERMALGAVLDRLLAQIDDGDPPGLYVGSTDVDRYLPGLRGENDLGIALERRATNPPLVSLWLGNRTIASAHWDVLNNMACCVVGRRRFTLFPPDQIENLYPGPLELTPGGQAVSMVDFSAPDPERFPRFSEALGKAEIAELDAGDVLFFPPLWWHQVEGLGAINAMINYWWSEVPGFMDSPMDTLLHAMLSLRDRPSDEKRAWRAMFDYYIFGPPERAAAHLPVAARGALGPLDERQARQLRALLLRRLNR</sequence>
<evidence type="ECO:0000313" key="2">
    <source>
        <dbReference type="EMBL" id="NYD89155.1"/>
    </source>
</evidence>
<dbReference type="PROSITE" id="PS51184">
    <property type="entry name" value="JMJC"/>
    <property type="match status" value="1"/>
</dbReference>
<dbReference type="SUPFAM" id="SSF51197">
    <property type="entry name" value="Clavaminate synthase-like"/>
    <property type="match status" value="1"/>
</dbReference>
<keyword evidence="3" id="KW-1185">Reference proteome</keyword>
<proteinExistence type="predicted"/>
<dbReference type="InterPro" id="IPR041667">
    <property type="entry name" value="Cupin_8"/>
</dbReference>
<organism evidence="2 3">
    <name type="scientific">Sphingomonas melonis</name>
    <dbReference type="NCBI Taxonomy" id="152682"/>
    <lineage>
        <taxon>Bacteria</taxon>
        <taxon>Pseudomonadati</taxon>
        <taxon>Pseudomonadota</taxon>
        <taxon>Alphaproteobacteria</taxon>
        <taxon>Sphingomonadales</taxon>
        <taxon>Sphingomonadaceae</taxon>
        <taxon>Sphingomonas</taxon>
    </lineage>
</organism>